<proteinExistence type="predicted"/>
<dbReference type="Pfam" id="PF02445">
    <property type="entry name" value="NadA"/>
    <property type="match status" value="1"/>
</dbReference>
<dbReference type="NCBIfam" id="NF006878">
    <property type="entry name" value="PRK09375.1-2"/>
    <property type="match status" value="1"/>
</dbReference>
<keyword evidence="7" id="KW-0479">Metal-binding</keyword>
<sequence>MKKMSAPQMSDAELVAGIKRMKQEKDIVVLAHFYVQDDIQDVADYIGDSYQLAKLATTTPQQTVCFCGVNFMGESAKILSPDKKIIMPDINAGCPMADMISSDEIERVKAQYDDLAVVAYVNTTAETKAHSDVCVTSSNCLQIVRSLPQKNIYFIPDVNLGSYIKSQLPEKNVILHDGFCCVHHKIRVAAVQEMIAAHPDYKILVHPEAQAEVVALGNVVGSTKVLLDEVKKNDAPGYIVCTEVGILHQMKKAAPGKEFLVPTRTQTCRSMKRNTLQKLYDAMHTLTPEIKMDEELMQQALRPLEKMMELAESKVSTL</sequence>
<evidence type="ECO:0000256" key="7">
    <source>
        <dbReference type="ARBA" id="ARBA00022723"/>
    </source>
</evidence>
<keyword evidence="8" id="KW-0408">Iron</keyword>
<evidence type="ECO:0000256" key="9">
    <source>
        <dbReference type="ARBA" id="ARBA00023014"/>
    </source>
</evidence>
<evidence type="ECO:0000256" key="5">
    <source>
        <dbReference type="ARBA" id="ARBA00022642"/>
    </source>
</evidence>
<keyword evidence="9" id="KW-0411">Iron-sulfur</keyword>
<evidence type="ECO:0000256" key="4">
    <source>
        <dbReference type="ARBA" id="ARBA00022485"/>
    </source>
</evidence>
<dbReference type="SUPFAM" id="SSF142754">
    <property type="entry name" value="NadA-like"/>
    <property type="match status" value="1"/>
</dbReference>
<evidence type="ECO:0000313" key="11">
    <source>
        <dbReference type="EMBL" id="CZQ89513.1"/>
    </source>
</evidence>
<dbReference type="GO" id="GO:0051539">
    <property type="term" value="F:4 iron, 4 sulfur cluster binding"/>
    <property type="evidence" value="ECO:0007669"/>
    <property type="project" value="UniProtKB-KW"/>
</dbReference>
<protein>
    <recommendedName>
        <fullName evidence="3 10">Quinolinate synthase</fullName>
        <ecNumber evidence="3 10">2.5.1.72</ecNumber>
    </recommendedName>
</protein>
<dbReference type="GO" id="GO:0008987">
    <property type="term" value="F:quinolinate synthetase A activity"/>
    <property type="evidence" value="ECO:0007669"/>
    <property type="project" value="UniProtKB-UniRule"/>
</dbReference>
<accession>A0A143YFG9</accession>
<dbReference type="GO" id="GO:0005829">
    <property type="term" value="C:cytosol"/>
    <property type="evidence" value="ECO:0007669"/>
    <property type="project" value="TreeGrafter"/>
</dbReference>
<gene>
    <name evidence="11" type="ORF">Tpal_1144</name>
</gene>
<dbReference type="EC" id="2.5.1.72" evidence="3 10"/>
<dbReference type="PANTHER" id="PTHR30573">
    <property type="entry name" value="QUINOLINATE SYNTHETASE A"/>
    <property type="match status" value="1"/>
</dbReference>
<keyword evidence="12" id="KW-1185">Reference proteome</keyword>
<dbReference type="STRING" id="140314.SAMN04488076_12416"/>
<keyword evidence="5" id="KW-0662">Pyridine nucleotide biosynthesis</keyword>
<evidence type="ECO:0000256" key="10">
    <source>
        <dbReference type="NCBIfam" id="TIGR00550"/>
    </source>
</evidence>
<keyword evidence="4" id="KW-0004">4Fe-4S</keyword>
<reference evidence="11 12" key="1">
    <citation type="submission" date="2016-02" db="EMBL/GenBank/DDBJ databases">
        <authorList>
            <person name="Wen L."/>
            <person name="He K."/>
            <person name="Yang H."/>
        </authorList>
    </citation>
    <scope>NUCLEOTIDE SEQUENCE [LARGE SCALE GENOMIC DNA]</scope>
    <source>
        <strain evidence="11">Trichococcus palustris</strain>
    </source>
</reference>
<dbReference type="InterPro" id="IPR036094">
    <property type="entry name" value="NadA_sf"/>
</dbReference>
<organism evidence="11 12">
    <name type="scientific">Trichococcus palustris</name>
    <dbReference type="NCBI Taxonomy" id="140314"/>
    <lineage>
        <taxon>Bacteria</taxon>
        <taxon>Bacillati</taxon>
        <taxon>Bacillota</taxon>
        <taxon>Bacilli</taxon>
        <taxon>Lactobacillales</taxon>
        <taxon>Carnobacteriaceae</taxon>
        <taxon>Trichococcus</taxon>
    </lineage>
</organism>
<comment type="cofactor">
    <cofactor evidence="1">
        <name>[4Fe-4S] cluster</name>
        <dbReference type="ChEBI" id="CHEBI:49883"/>
    </cofactor>
</comment>
<evidence type="ECO:0000313" key="12">
    <source>
        <dbReference type="Proteomes" id="UP000242754"/>
    </source>
</evidence>
<dbReference type="GO" id="GO:0034628">
    <property type="term" value="P:'de novo' NAD+ biosynthetic process from L-aspartate"/>
    <property type="evidence" value="ECO:0007669"/>
    <property type="project" value="TreeGrafter"/>
</dbReference>
<dbReference type="InterPro" id="IPR003473">
    <property type="entry name" value="NadA"/>
</dbReference>
<dbReference type="AlphaFoldDB" id="A0A143YFG9"/>
<evidence type="ECO:0000256" key="1">
    <source>
        <dbReference type="ARBA" id="ARBA00001966"/>
    </source>
</evidence>
<evidence type="ECO:0000256" key="8">
    <source>
        <dbReference type="ARBA" id="ARBA00023004"/>
    </source>
</evidence>
<name>A0A143YFG9_9LACT</name>
<dbReference type="Gene3D" id="3.40.50.10800">
    <property type="entry name" value="NadA-like"/>
    <property type="match status" value="3"/>
</dbReference>
<keyword evidence="6" id="KW-0808">Transferase</keyword>
<evidence type="ECO:0000256" key="6">
    <source>
        <dbReference type="ARBA" id="ARBA00022679"/>
    </source>
</evidence>
<evidence type="ECO:0000256" key="2">
    <source>
        <dbReference type="ARBA" id="ARBA00005065"/>
    </source>
</evidence>
<dbReference type="UniPathway" id="UPA00253">
    <property type="reaction ID" value="UER00327"/>
</dbReference>
<dbReference type="RefSeq" id="WP_218149936.1">
    <property type="nucleotide sequence ID" value="NZ_FJNE01000003.1"/>
</dbReference>
<dbReference type="Proteomes" id="UP000242754">
    <property type="component" value="Unassembled WGS sequence"/>
</dbReference>
<dbReference type="NCBIfam" id="TIGR00550">
    <property type="entry name" value="nadA"/>
    <property type="match status" value="1"/>
</dbReference>
<evidence type="ECO:0000256" key="3">
    <source>
        <dbReference type="ARBA" id="ARBA00012669"/>
    </source>
</evidence>
<dbReference type="EMBL" id="FJNE01000003">
    <property type="protein sequence ID" value="CZQ89513.1"/>
    <property type="molecule type" value="Genomic_DNA"/>
</dbReference>
<dbReference type="GO" id="GO:0046872">
    <property type="term" value="F:metal ion binding"/>
    <property type="evidence" value="ECO:0007669"/>
    <property type="project" value="UniProtKB-KW"/>
</dbReference>
<comment type="pathway">
    <text evidence="2">Cofactor biosynthesis; NAD(+) biosynthesis; quinolinate from iminoaspartate: step 1/1.</text>
</comment>
<dbReference type="PANTHER" id="PTHR30573:SF0">
    <property type="entry name" value="QUINOLINATE SYNTHASE, CHLOROPLASTIC"/>
    <property type="match status" value="1"/>
</dbReference>